<sequence length="31" mass="3268">MGQAGHLHAHRFRDCVGAALTSARAEGRTSC</sequence>
<protein>
    <submittedName>
        <fullName evidence="1">Uncharacterized protein</fullName>
    </submittedName>
</protein>
<organism evidence="1 2">
    <name type="scientific">Nonomuraea maritima</name>
    <dbReference type="NCBI Taxonomy" id="683260"/>
    <lineage>
        <taxon>Bacteria</taxon>
        <taxon>Bacillati</taxon>
        <taxon>Actinomycetota</taxon>
        <taxon>Actinomycetes</taxon>
        <taxon>Streptosporangiales</taxon>
        <taxon>Streptosporangiaceae</taxon>
        <taxon>Nonomuraea</taxon>
    </lineage>
</organism>
<keyword evidence="2" id="KW-1185">Reference proteome</keyword>
<dbReference type="Proteomes" id="UP000198683">
    <property type="component" value="Unassembled WGS sequence"/>
</dbReference>
<evidence type="ECO:0000313" key="2">
    <source>
        <dbReference type="Proteomes" id="UP000198683"/>
    </source>
</evidence>
<dbReference type="STRING" id="683260.SAMN05421874_11535"/>
<name>A0A1G9H145_9ACTN</name>
<reference evidence="1 2" key="1">
    <citation type="submission" date="2016-10" db="EMBL/GenBank/DDBJ databases">
        <authorList>
            <person name="de Groot N.N."/>
        </authorList>
    </citation>
    <scope>NUCLEOTIDE SEQUENCE [LARGE SCALE GENOMIC DNA]</scope>
    <source>
        <strain evidence="1 2">CGMCC 4.5681</strain>
    </source>
</reference>
<gene>
    <name evidence="1" type="ORF">SAMN05421874_11535</name>
</gene>
<accession>A0A1G9H145</accession>
<dbReference type="EMBL" id="FNFB01000015">
    <property type="protein sequence ID" value="SDL06253.1"/>
    <property type="molecule type" value="Genomic_DNA"/>
</dbReference>
<proteinExistence type="predicted"/>
<dbReference type="AlphaFoldDB" id="A0A1G9H145"/>
<evidence type="ECO:0000313" key="1">
    <source>
        <dbReference type="EMBL" id="SDL06253.1"/>
    </source>
</evidence>